<gene>
    <name evidence="4" type="ORF">P0Y55_11315</name>
</gene>
<organism evidence="4 5">
    <name type="scientific">Candidatus Cohnella colombiensis</name>
    <dbReference type="NCBI Taxonomy" id="3121368"/>
    <lineage>
        <taxon>Bacteria</taxon>
        <taxon>Bacillati</taxon>
        <taxon>Bacillota</taxon>
        <taxon>Bacilli</taxon>
        <taxon>Bacillales</taxon>
        <taxon>Paenibacillaceae</taxon>
        <taxon>Cohnella</taxon>
    </lineage>
</organism>
<name>A0AA95JBS4_9BACL</name>
<keyword evidence="3" id="KW-0949">S-adenosyl-L-methionine</keyword>
<dbReference type="Proteomes" id="UP001178662">
    <property type="component" value="Chromosome"/>
</dbReference>
<dbReference type="PANTHER" id="PTHR10509">
    <property type="entry name" value="O-METHYLTRANSFERASE-RELATED"/>
    <property type="match status" value="1"/>
</dbReference>
<dbReference type="PROSITE" id="PS51682">
    <property type="entry name" value="SAM_OMT_I"/>
    <property type="match status" value="1"/>
</dbReference>
<dbReference type="SUPFAM" id="SSF53335">
    <property type="entry name" value="S-adenosyl-L-methionine-dependent methyltransferases"/>
    <property type="match status" value="1"/>
</dbReference>
<keyword evidence="1" id="KW-0489">Methyltransferase</keyword>
<evidence type="ECO:0000313" key="5">
    <source>
        <dbReference type="Proteomes" id="UP001178662"/>
    </source>
</evidence>
<dbReference type="InterPro" id="IPR029063">
    <property type="entry name" value="SAM-dependent_MTases_sf"/>
</dbReference>
<dbReference type="Pfam" id="PF01596">
    <property type="entry name" value="Methyltransf_3"/>
    <property type="match status" value="1"/>
</dbReference>
<dbReference type="PANTHER" id="PTHR10509:SF14">
    <property type="entry name" value="CAFFEOYL-COA O-METHYLTRANSFERASE 3-RELATED"/>
    <property type="match status" value="1"/>
</dbReference>
<sequence>MNFNADQYFDLLFPEDVALAHINETIKNAGMPEISVAPGYGRLLTLLVSVSHSKRVLEIGALGGYSGVCLARGLTSEGTLTSLELREDFAHVAQSNMNACGFGGQVSYRIGDAKKSLQQLADEGERFDFFFIDADKENYPQYLEWCINLANDGALIAADNTLLRGRILDVTKQGPSVMAVRKFNETIANHPQLLGVHLPAYDGLALARVSVPGIRT</sequence>
<accession>A0AA95JBS4</accession>
<dbReference type="AlphaFoldDB" id="A0AA95JBS4"/>
<reference evidence="4" key="1">
    <citation type="submission" date="2023-03" db="EMBL/GenBank/DDBJ databases">
        <title>Andean soil-derived lignocellulolytic bacterial consortium as a source of novel taxa and putative plastic-active enzymes.</title>
        <authorList>
            <person name="Diaz-Garcia L."/>
            <person name="Chuvochina M."/>
            <person name="Feuerriegel G."/>
            <person name="Bunk B."/>
            <person name="Sproer C."/>
            <person name="Streit W.R."/>
            <person name="Rodriguez L.M."/>
            <person name="Overmann J."/>
            <person name="Jimenez D.J."/>
        </authorList>
    </citation>
    <scope>NUCLEOTIDE SEQUENCE</scope>
    <source>
        <strain evidence="4">MAG 2441</strain>
    </source>
</reference>
<evidence type="ECO:0000313" key="4">
    <source>
        <dbReference type="EMBL" id="WEK53182.1"/>
    </source>
</evidence>
<keyword evidence="2" id="KW-0808">Transferase</keyword>
<keyword evidence="5" id="KW-1185">Reference proteome</keyword>
<evidence type="ECO:0000256" key="1">
    <source>
        <dbReference type="ARBA" id="ARBA00022603"/>
    </source>
</evidence>
<dbReference type="InterPro" id="IPR050362">
    <property type="entry name" value="Cation-dep_OMT"/>
</dbReference>
<evidence type="ECO:0000256" key="2">
    <source>
        <dbReference type="ARBA" id="ARBA00022679"/>
    </source>
</evidence>
<dbReference type="GO" id="GO:0008757">
    <property type="term" value="F:S-adenosylmethionine-dependent methyltransferase activity"/>
    <property type="evidence" value="ECO:0007669"/>
    <property type="project" value="TreeGrafter"/>
</dbReference>
<dbReference type="EMBL" id="CP119317">
    <property type="protein sequence ID" value="WEK53182.1"/>
    <property type="molecule type" value="Genomic_DNA"/>
</dbReference>
<dbReference type="Gene3D" id="3.40.50.150">
    <property type="entry name" value="Vaccinia Virus protein VP39"/>
    <property type="match status" value="1"/>
</dbReference>
<proteinExistence type="predicted"/>
<evidence type="ECO:0000256" key="3">
    <source>
        <dbReference type="ARBA" id="ARBA00022691"/>
    </source>
</evidence>
<dbReference type="GO" id="GO:0032259">
    <property type="term" value="P:methylation"/>
    <property type="evidence" value="ECO:0007669"/>
    <property type="project" value="UniProtKB-KW"/>
</dbReference>
<protein>
    <submittedName>
        <fullName evidence="4">O-methyltransferase</fullName>
    </submittedName>
</protein>
<dbReference type="GO" id="GO:0008171">
    <property type="term" value="F:O-methyltransferase activity"/>
    <property type="evidence" value="ECO:0007669"/>
    <property type="project" value="InterPro"/>
</dbReference>
<dbReference type="InterPro" id="IPR002935">
    <property type="entry name" value="SAM_O-MeTrfase"/>
</dbReference>